<organism evidence="1 2">
    <name type="scientific">Vitis vinifera</name>
    <name type="common">Grape</name>
    <dbReference type="NCBI Taxonomy" id="29760"/>
    <lineage>
        <taxon>Eukaryota</taxon>
        <taxon>Viridiplantae</taxon>
        <taxon>Streptophyta</taxon>
        <taxon>Embryophyta</taxon>
        <taxon>Tracheophyta</taxon>
        <taxon>Spermatophyta</taxon>
        <taxon>Magnoliopsida</taxon>
        <taxon>eudicotyledons</taxon>
        <taxon>Gunneridae</taxon>
        <taxon>Pentapetalae</taxon>
        <taxon>rosids</taxon>
        <taxon>Vitales</taxon>
        <taxon>Vitaceae</taxon>
        <taxon>Viteae</taxon>
        <taxon>Vitis</taxon>
    </lineage>
</organism>
<dbReference type="PANTHER" id="PTHR14222">
    <property type="entry name" value="CONDENSIN"/>
    <property type="match status" value="1"/>
</dbReference>
<evidence type="ECO:0000313" key="2">
    <source>
        <dbReference type="Proteomes" id="UP001227230"/>
    </source>
</evidence>
<accession>A0ABY9BJ11</accession>
<dbReference type="PANTHER" id="PTHR14222:SF2">
    <property type="entry name" value="CONDENSIN COMPLEX SUBUNIT 1"/>
    <property type="match status" value="1"/>
</dbReference>
<dbReference type="Proteomes" id="UP001227230">
    <property type="component" value="Chromosome 2"/>
</dbReference>
<gene>
    <name evidence="1" type="ORF">VitviT2T_002575</name>
</gene>
<evidence type="ECO:0000313" key="1">
    <source>
        <dbReference type="EMBL" id="WJZ82851.1"/>
    </source>
</evidence>
<protein>
    <submittedName>
        <fullName evidence="1">Uncharacterized protein</fullName>
    </submittedName>
</protein>
<sequence>MIRTCLTGEVESHFSSIRWQAPIVKYSEKVERRPYRIPSGWNERCHVALFREDPTNINHNNPLDTGINVENSADSCSTEKQYGDGSLATSLIREIGRTNQKEYVKENVGAEHIGRFLVEFTDRLLKFSGESYKLRNALVGVQGKLVLICS</sequence>
<proteinExistence type="predicted"/>
<keyword evidence="2" id="KW-1185">Reference proteome</keyword>
<name>A0ABY9BJ11_VITVI</name>
<dbReference type="InterPro" id="IPR026971">
    <property type="entry name" value="CND1/NCAPD3"/>
</dbReference>
<dbReference type="EMBL" id="CP126649">
    <property type="protein sequence ID" value="WJZ82851.1"/>
    <property type="molecule type" value="Genomic_DNA"/>
</dbReference>
<reference evidence="1 2" key="1">
    <citation type="journal article" date="2023" name="Hortic Res">
        <title>The complete reference genome for grapevine (Vitis vinifera L.) genetics and breeding.</title>
        <authorList>
            <person name="Shi X."/>
            <person name="Cao S."/>
            <person name="Wang X."/>
            <person name="Huang S."/>
            <person name="Wang Y."/>
            <person name="Liu Z."/>
            <person name="Liu W."/>
            <person name="Leng X."/>
            <person name="Peng Y."/>
            <person name="Wang N."/>
            <person name="Wang Y."/>
            <person name="Ma Z."/>
            <person name="Xu X."/>
            <person name="Zhang F."/>
            <person name="Xue H."/>
            <person name="Zhong H."/>
            <person name="Wang Y."/>
            <person name="Zhang K."/>
            <person name="Velt A."/>
            <person name="Avia K."/>
            <person name="Holtgrawe D."/>
            <person name="Grimplet J."/>
            <person name="Matus J.T."/>
            <person name="Ware D."/>
            <person name="Wu X."/>
            <person name="Wang H."/>
            <person name="Liu C."/>
            <person name="Fang Y."/>
            <person name="Rustenholz C."/>
            <person name="Cheng Z."/>
            <person name="Xiao H."/>
            <person name="Zhou Y."/>
        </authorList>
    </citation>
    <scope>NUCLEOTIDE SEQUENCE [LARGE SCALE GENOMIC DNA]</scope>
    <source>
        <strain evidence="2">cv. Pinot noir / PN40024</strain>
        <tissue evidence="1">Leaf</tissue>
    </source>
</reference>